<keyword evidence="3" id="KW-1185">Reference proteome</keyword>
<evidence type="ECO:0000313" key="3">
    <source>
        <dbReference type="Proteomes" id="UP001161405"/>
    </source>
</evidence>
<evidence type="ECO:0000256" key="1">
    <source>
        <dbReference type="SAM" id="MobiDB-lite"/>
    </source>
</evidence>
<evidence type="ECO:0000313" key="2">
    <source>
        <dbReference type="EMBL" id="GLQ15941.1"/>
    </source>
</evidence>
<reference evidence="2" key="1">
    <citation type="journal article" date="2014" name="Int. J. Syst. Evol. Microbiol.">
        <title>Complete genome of a new Firmicutes species belonging to the dominant human colonic microbiota ('Ruminococcus bicirculans') reveals two chromosomes and a selective capacity to utilize plant glucans.</title>
        <authorList>
            <consortium name="NISC Comparative Sequencing Program"/>
            <person name="Wegmann U."/>
            <person name="Louis P."/>
            <person name="Goesmann A."/>
            <person name="Henrissat B."/>
            <person name="Duncan S.H."/>
            <person name="Flint H.J."/>
        </authorList>
    </citation>
    <scope>NUCLEOTIDE SEQUENCE</scope>
    <source>
        <strain evidence="2">NBRC 107169</strain>
    </source>
</reference>
<sequence>MMKKKQNTTAKLDNQAGAPNFSSRSETGPNIKPIITDMKTGAMMSCAETMIVELQRTISSAAKIASMNW</sequence>
<name>A0ABQ5UKY2_9HYPH</name>
<gene>
    <name evidence="2" type="ORF">GCM10007879_01900</name>
</gene>
<dbReference type="Proteomes" id="UP001161405">
    <property type="component" value="Unassembled WGS sequence"/>
</dbReference>
<comment type="caution">
    <text evidence="2">The sequence shown here is derived from an EMBL/GenBank/DDBJ whole genome shotgun (WGS) entry which is preliminary data.</text>
</comment>
<reference evidence="2" key="2">
    <citation type="submission" date="2023-01" db="EMBL/GenBank/DDBJ databases">
        <title>Draft genome sequence of Maritalea porphyrae strain NBRC 107169.</title>
        <authorList>
            <person name="Sun Q."/>
            <person name="Mori K."/>
        </authorList>
    </citation>
    <scope>NUCLEOTIDE SEQUENCE</scope>
    <source>
        <strain evidence="2">NBRC 107169</strain>
    </source>
</reference>
<feature type="region of interest" description="Disordered" evidence="1">
    <location>
        <begin position="1"/>
        <end position="34"/>
    </location>
</feature>
<organism evidence="2 3">
    <name type="scientific">Maritalea porphyrae</name>
    <dbReference type="NCBI Taxonomy" id="880732"/>
    <lineage>
        <taxon>Bacteria</taxon>
        <taxon>Pseudomonadati</taxon>
        <taxon>Pseudomonadota</taxon>
        <taxon>Alphaproteobacteria</taxon>
        <taxon>Hyphomicrobiales</taxon>
        <taxon>Devosiaceae</taxon>
        <taxon>Maritalea</taxon>
    </lineage>
</organism>
<accession>A0ABQ5UKY2</accession>
<dbReference type="EMBL" id="BSNI01000001">
    <property type="protein sequence ID" value="GLQ15941.1"/>
    <property type="molecule type" value="Genomic_DNA"/>
</dbReference>
<proteinExistence type="predicted"/>
<protein>
    <submittedName>
        <fullName evidence="2">Uncharacterized protein</fullName>
    </submittedName>
</protein>